<accession>A0A1M7I1P5</accession>
<protein>
    <submittedName>
        <fullName evidence="2">Uncharacterized protein</fullName>
    </submittedName>
</protein>
<proteinExistence type="predicted"/>
<dbReference type="EMBL" id="FRCA01000007">
    <property type="protein sequence ID" value="SHM34568.1"/>
    <property type="molecule type" value="Genomic_DNA"/>
</dbReference>
<dbReference type="AlphaFoldDB" id="A0A1M7I1P5"/>
<dbReference type="Proteomes" id="UP000184123">
    <property type="component" value="Unassembled WGS sequence"/>
</dbReference>
<evidence type="ECO:0000313" key="2">
    <source>
        <dbReference type="EMBL" id="SHM34568.1"/>
    </source>
</evidence>
<organism evidence="2 3">
    <name type="scientific">Halomonas cupida</name>
    <dbReference type="NCBI Taxonomy" id="44933"/>
    <lineage>
        <taxon>Bacteria</taxon>
        <taxon>Pseudomonadati</taxon>
        <taxon>Pseudomonadota</taxon>
        <taxon>Gammaproteobacteria</taxon>
        <taxon>Oceanospirillales</taxon>
        <taxon>Halomonadaceae</taxon>
        <taxon>Halomonas</taxon>
    </lineage>
</organism>
<dbReference type="EMBL" id="BJXU01000070">
    <property type="protein sequence ID" value="GEN23985.1"/>
    <property type="molecule type" value="Genomic_DNA"/>
</dbReference>
<evidence type="ECO:0000313" key="4">
    <source>
        <dbReference type="Proteomes" id="UP000321726"/>
    </source>
</evidence>
<keyword evidence="4" id="KW-1185">Reference proteome</keyword>
<gene>
    <name evidence="1" type="ORF">HCU01_19340</name>
    <name evidence="2" type="ORF">SAMN05660971_02770</name>
</gene>
<reference evidence="1 4" key="2">
    <citation type="submission" date="2019-07" db="EMBL/GenBank/DDBJ databases">
        <title>Whole genome shotgun sequence of Halomonas cupida NBRC 102219.</title>
        <authorList>
            <person name="Hosoyama A."/>
            <person name="Uohara A."/>
            <person name="Ohji S."/>
            <person name="Ichikawa N."/>
        </authorList>
    </citation>
    <scope>NUCLEOTIDE SEQUENCE [LARGE SCALE GENOMIC DNA]</scope>
    <source>
        <strain evidence="1 4">NBRC 102219</strain>
    </source>
</reference>
<dbReference type="Proteomes" id="UP000321726">
    <property type="component" value="Unassembled WGS sequence"/>
</dbReference>
<sequence length="54" mass="6265">MPNEVNIRSIRFRRNVYCSVRCGLASAPEAPEMQSLIGDEHRHLRMVLYFSNIS</sequence>
<evidence type="ECO:0000313" key="1">
    <source>
        <dbReference type="EMBL" id="GEN23985.1"/>
    </source>
</evidence>
<reference evidence="2 3" key="1">
    <citation type="submission" date="2016-11" db="EMBL/GenBank/DDBJ databases">
        <authorList>
            <person name="Jaros S."/>
            <person name="Januszkiewicz K."/>
            <person name="Wedrychowicz H."/>
        </authorList>
    </citation>
    <scope>NUCLEOTIDE SEQUENCE [LARGE SCALE GENOMIC DNA]</scope>
    <source>
        <strain evidence="2 3">DSM 4740</strain>
    </source>
</reference>
<name>A0A1M7I1P5_9GAMM</name>
<evidence type="ECO:0000313" key="3">
    <source>
        <dbReference type="Proteomes" id="UP000184123"/>
    </source>
</evidence>